<evidence type="ECO:0000313" key="2">
    <source>
        <dbReference type="EMBL" id="CRZ17935.1"/>
    </source>
</evidence>
<evidence type="ECO:0000313" key="3">
    <source>
        <dbReference type="Proteomes" id="UP000199147"/>
    </source>
</evidence>
<dbReference type="EMBL" id="CWKH01000002">
    <property type="protein sequence ID" value="CRZ17935.1"/>
    <property type="molecule type" value="Genomic_DNA"/>
</dbReference>
<sequence length="356" mass="36356" precursor="true">MRRSLPKPTLTGAATGCALVVAAAAVWALSDIGIQDLPLGRTSPTDTMAVTVVLPTADGITIGADVRNGQKVVGRVSGMSLAASGASVQLSLADAEGLDSGTVASVELPSALGNPFVRLSSATLAPQRALRDGDVIPPSHTELGPQIESALATFGALLSRSGVDQLATIVTELDKAFAGRADKVRGLIDSMSLLAAKASEHQGEFDQAMSLAANITGQFGHEQQTVAGYLDAVPKVVAMLDVQRAKLQTLFSSTTALAATANSVLSSTDLNAMVTDAGTVVGMMGTFNDRLGGMLTAMNTFLEKFGNSVHGDYLMFDGALDIPGTIDKLLTGGLIVNGTPITGDVALEGFLSGGLK</sequence>
<organism evidence="2 3">
    <name type="scientific">Mycolicibacterium neworleansense</name>
    <dbReference type="NCBI Taxonomy" id="146018"/>
    <lineage>
        <taxon>Bacteria</taxon>
        <taxon>Bacillati</taxon>
        <taxon>Actinomycetota</taxon>
        <taxon>Actinomycetes</taxon>
        <taxon>Mycobacteriales</taxon>
        <taxon>Mycobacteriaceae</taxon>
        <taxon>Mycolicibacterium</taxon>
    </lineage>
</organism>
<dbReference type="InterPro" id="IPR052336">
    <property type="entry name" value="MlaD_Phospholipid_Transporter"/>
</dbReference>
<dbReference type="PANTHER" id="PTHR33371:SF4">
    <property type="entry name" value="INTERMEMBRANE PHOSPHOLIPID TRANSPORT SYSTEM BINDING PROTEIN MLAD"/>
    <property type="match status" value="1"/>
</dbReference>
<evidence type="ECO:0000259" key="1">
    <source>
        <dbReference type="Pfam" id="PF02470"/>
    </source>
</evidence>
<reference evidence="3" key="1">
    <citation type="submission" date="2015-07" db="EMBL/GenBank/DDBJ databases">
        <authorList>
            <person name="Urmite Genomes"/>
        </authorList>
    </citation>
    <scope>NUCLEOTIDE SEQUENCE [LARGE SCALE GENOMIC DNA]</scope>
    <source>
        <strain evidence="3">type strain: ATCC 49404</strain>
    </source>
</reference>
<dbReference type="InterPro" id="IPR003399">
    <property type="entry name" value="Mce/MlaD"/>
</dbReference>
<dbReference type="AlphaFoldDB" id="A0A0H5RUX1"/>
<name>A0A0H5RUX1_9MYCO</name>
<proteinExistence type="predicted"/>
<dbReference type="RefSeq" id="WP_090517343.1">
    <property type="nucleotide sequence ID" value="NZ_CWKH01000002.1"/>
</dbReference>
<keyword evidence="3" id="KW-1185">Reference proteome</keyword>
<dbReference type="OrthoDB" id="9774928at2"/>
<dbReference type="STRING" id="146018.BN2156_04831"/>
<protein>
    <submittedName>
        <fullName evidence="2">Virulence factor Mce family protein</fullName>
    </submittedName>
</protein>
<dbReference type="Proteomes" id="UP000199147">
    <property type="component" value="Unassembled WGS sequence"/>
</dbReference>
<dbReference type="Pfam" id="PF02470">
    <property type="entry name" value="MlaD"/>
    <property type="match status" value="1"/>
</dbReference>
<gene>
    <name evidence="2" type="ORF">BN2156_04831</name>
</gene>
<accession>A0A0H5RUX1</accession>
<dbReference type="PANTHER" id="PTHR33371">
    <property type="entry name" value="INTERMEMBRANE PHOSPHOLIPID TRANSPORT SYSTEM BINDING PROTEIN MLAD-RELATED"/>
    <property type="match status" value="1"/>
</dbReference>
<feature type="domain" description="Mce/MlaD" evidence="1">
    <location>
        <begin position="49"/>
        <end position="120"/>
    </location>
</feature>